<keyword evidence="1" id="KW-1133">Transmembrane helix</keyword>
<name>A0A2W7RG39_9BACT</name>
<evidence type="ECO:0000313" key="3">
    <source>
        <dbReference type="Proteomes" id="UP000249720"/>
    </source>
</evidence>
<dbReference type="EMBL" id="QKZV01000030">
    <property type="protein sequence ID" value="PZX59121.1"/>
    <property type="molecule type" value="Genomic_DNA"/>
</dbReference>
<accession>A0A2W7RG39</accession>
<reference evidence="2 3" key="1">
    <citation type="submission" date="2018-06" db="EMBL/GenBank/DDBJ databases">
        <title>Genomic Encyclopedia of Archaeal and Bacterial Type Strains, Phase II (KMG-II): from individual species to whole genera.</title>
        <authorList>
            <person name="Goeker M."/>
        </authorList>
    </citation>
    <scope>NUCLEOTIDE SEQUENCE [LARGE SCALE GENOMIC DNA]</scope>
    <source>
        <strain evidence="2 3">DSM 23241</strain>
    </source>
</reference>
<feature type="transmembrane region" description="Helical" evidence="1">
    <location>
        <begin position="101"/>
        <end position="124"/>
    </location>
</feature>
<evidence type="ECO:0000313" key="2">
    <source>
        <dbReference type="EMBL" id="PZX59121.1"/>
    </source>
</evidence>
<feature type="transmembrane region" description="Helical" evidence="1">
    <location>
        <begin position="27"/>
        <end position="46"/>
    </location>
</feature>
<organism evidence="2 3">
    <name type="scientific">Hydrotalea sandarakina</name>
    <dbReference type="NCBI Taxonomy" id="1004304"/>
    <lineage>
        <taxon>Bacteria</taxon>
        <taxon>Pseudomonadati</taxon>
        <taxon>Bacteroidota</taxon>
        <taxon>Chitinophagia</taxon>
        <taxon>Chitinophagales</taxon>
        <taxon>Chitinophagaceae</taxon>
        <taxon>Hydrotalea</taxon>
    </lineage>
</organism>
<dbReference type="RefSeq" id="WP_111297333.1">
    <property type="nucleotide sequence ID" value="NZ_QKZV01000030.1"/>
</dbReference>
<protein>
    <submittedName>
        <fullName evidence="2">Uncharacterized protein</fullName>
    </submittedName>
</protein>
<dbReference type="Proteomes" id="UP000249720">
    <property type="component" value="Unassembled WGS sequence"/>
</dbReference>
<keyword evidence="3" id="KW-1185">Reference proteome</keyword>
<evidence type="ECO:0000256" key="1">
    <source>
        <dbReference type="SAM" id="Phobius"/>
    </source>
</evidence>
<feature type="transmembrane region" description="Helical" evidence="1">
    <location>
        <begin position="58"/>
        <end position="81"/>
    </location>
</feature>
<keyword evidence="1" id="KW-0472">Membrane</keyword>
<gene>
    <name evidence="2" type="ORF">LX80_02872</name>
</gene>
<dbReference type="AlphaFoldDB" id="A0A2W7RG39"/>
<sequence length="126" mass="14825">MYDYIFWILYSRNINRNKGEWLSRNNASGVVFFAIFIHIAFFIQIIKKIVGSKSGLRIINFNSTILIVVFLLCILCVYLYYNKYRIARIERKYKNSNSAYIKFGGWIVAILIFVPLLIIIILGWKG</sequence>
<comment type="caution">
    <text evidence="2">The sequence shown here is derived from an EMBL/GenBank/DDBJ whole genome shotgun (WGS) entry which is preliminary data.</text>
</comment>
<keyword evidence="1" id="KW-0812">Transmembrane</keyword>
<proteinExistence type="predicted"/>